<accession>A0A222VX36</accession>
<dbReference type="EMBL" id="FMZE01000004">
    <property type="protein sequence ID" value="SDC82485.1"/>
    <property type="molecule type" value="Genomic_DNA"/>
</dbReference>
<dbReference type="AlphaFoldDB" id="A0A222VX36"/>
<dbReference type="OrthoDB" id="3630275at2"/>
<gene>
    <name evidence="1" type="ORF">SAMN05421630_1049</name>
</gene>
<dbReference type="STRING" id="530584.SAMN05421630_1049"/>
<proteinExistence type="predicted"/>
<sequence>MKLVKLLGLPFALPIAMVVTGVFGGIVLNHVAYIPVLVIGSLFTPLVFTASVFARGNRGTIDADQVEKRQIKEHGERAVARVDALNPTSTTIGDNHVAELELTVSPSFGRAYRTKTKHPIHPIAAPAFQRGKVIVVKQSGKYPGVVLVDEAVPPEWAERTERPFEVGDIGASYGGTPHSNAEGRQSPLEARRPSRLLPTAVSTLVLIAAIGFPIRTEVAYLLTNPNLLDAAELEIVTGELVAANGTEFTDVTFEPNRVLATGKNHSYRYTNGNLQNDDLHGSTETEEYFDLTEVDIAAIPGLIELARERYGEGDPDRYSVRLDKGSDGGVEISVDVGEEDRLLAAADGTPALAANMFEVEGARAAFDLLAERMGDTLVYEIVVGADSVRIEAPTSRGADTGDTFGWRSGRLVTQEPMTIQPTAGDKLFDLGDVDPGVFQRMVAVLAERGAHIDKPSEEASFTIERTDEGLELTGWLSDDDRRISLVARADGSGVTVKTSAG</sequence>
<dbReference type="Proteomes" id="UP000199494">
    <property type="component" value="Unassembled WGS sequence"/>
</dbReference>
<organism evidence="1 2">
    <name type="scientific">Prauserella marina</name>
    <dbReference type="NCBI Taxonomy" id="530584"/>
    <lineage>
        <taxon>Bacteria</taxon>
        <taxon>Bacillati</taxon>
        <taxon>Actinomycetota</taxon>
        <taxon>Actinomycetes</taxon>
        <taxon>Pseudonocardiales</taxon>
        <taxon>Pseudonocardiaceae</taxon>
        <taxon>Prauserella</taxon>
    </lineage>
</organism>
<evidence type="ECO:0000313" key="1">
    <source>
        <dbReference type="EMBL" id="SDC82485.1"/>
    </source>
</evidence>
<keyword evidence="2" id="KW-1185">Reference proteome</keyword>
<dbReference type="KEGG" id="pmad:BAY61_29630"/>
<reference evidence="1 2" key="1">
    <citation type="submission" date="2016-10" db="EMBL/GenBank/DDBJ databases">
        <authorList>
            <person name="de Groot N.N."/>
        </authorList>
    </citation>
    <scope>NUCLEOTIDE SEQUENCE [LARGE SCALE GENOMIC DNA]</scope>
    <source>
        <strain evidence="1 2">CGMCC 4.5506</strain>
    </source>
</reference>
<name>A0A222VX36_9PSEU</name>
<protein>
    <submittedName>
        <fullName evidence="1">Uncharacterized protein</fullName>
    </submittedName>
</protein>
<evidence type="ECO:0000313" key="2">
    <source>
        <dbReference type="Proteomes" id="UP000199494"/>
    </source>
</evidence>
<dbReference type="RefSeq" id="WP_091802631.1">
    <property type="nucleotide sequence ID" value="NZ_CP016353.1"/>
</dbReference>